<keyword evidence="2" id="KW-1185">Reference proteome</keyword>
<evidence type="ECO:0000313" key="1">
    <source>
        <dbReference type="EMBL" id="KAJ2983087.1"/>
    </source>
</evidence>
<sequence length="689" mass="78141">MEEAVTTDTEPKYINAFSDLSSYKRLTCDIHENCDLSCDPSNPPSVRPVDLTLYDSSDDSSADECIPGNPGNPGNLDYTMTPRLSRDLYVPERDGPITVDTSLPAFAYDTLHSSSIRLLHIKAAIYLADRLDCELISVPIDESPPFDALSYCWGISPRQTRIMVNGKQHQITDSLADSLHRYRRLGNGTISGKWKGKSKYIWADGICIDQSNTEEKNDQVQLMQKIYSRAHAVFINLGYVPDNWIAALFLMKSVAFLLKHEYPLMNQEVLFEKRFLPPLYHSAWLAYGYLFEQPWFKRLWVIQEMALSARDPIVMFGRYSFNLGLHFDTADFLLRQGYCSAFQAYHRKRSTGFLNTLKMKHIRADFRHESSSALSLLENVRDLSATDPRDRIFALQSIMRPPDRLVINYKLSAEDIYKQFAIQQVHNNHGSRLLNTAGLHRRSPGSALPTWVPDWRAQEQSPRLICYIRETPYRASGDLVDESKVQETNGDLYVFETRGIILDTIQALSDTMSTADGYVKVKQALDLSRAISTKQSSRYTDDADALTRTLLMDDLYSSDHNTIPTLSEIQRPSDLLEAYLREPQSGETSVTETRLRVYTAAQVFQMQLETCCSQRKFAVSSSGYFSLVPVATKLGDVVSILSGAPVPHILRLTNDENHFELVGDSYVHGIMAGEALNDPNLRILEIFIR</sequence>
<comment type="caution">
    <text evidence="1">The sequence shown here is derived from an EMBL/GenBank/DDBJ whole genome shotgun (WGS) entry which is preliminary data.</text>
</comment>
<organism evidence="1 2">
    <name type="scientific">Zarea fungicola</name>
    <dbReference type="NCBI Taxonomy" id="93591"/>
    <lineage>
        <taxon>Eukaryota</taxon>
        <taxon>Fungi</taxon>
        <taxon>Dikarya</taxon>
        <taxon>Ascomycota</taxon>
        <taxon>Pezizomycotina</taxon>
        <taxon>Sordariomycetes</taxon>
        <taxon>Hypocreomycetidae</taxon>
        <taxon>Hypocreales</taxon>
        <taxon>Cordycipitaceae</taxon>
        <taxon>Zarea</taxon>
    </lineage>
</organism>
<accession>A0ACC1NW02</accession>
<proteinExistence type="predicted"/>
<dbReference type="Proteomes" id="UP001143910">
    <property type="component" value="Unassembled WGS sequence"/>
</dbReference>
<dbReference type="EMBL" id="JANJQO010000044">
    <property type="protein sequence ID" value="KAJ2983087.1"/>
    <property type="molecule type" value="Genomic_DNA"/>
</dbReference>
<reference evidence="1" key="1">
    <citation type="submission" date="2022-08" db="EMBL/GenBank/DDBJ databases">
        <title>Genome Sequence of Lecanicillium fungicola.</title>
        <authorList>
            <person name="Buettner E."/>
        </authorList>
    </citation>
    <scope>NUCLEOTIDE SEQUENCE</scope>
    <source>
        <strain evidence="1">Babe33</strain>
    </source>
</reference>
<name>A0ACC1NW02_9HYPO</name>
<evidence type="ECO:0000313" key="2">
    <source>
        <dbReference type="Proteomes" id="UP001143910"/>
    </source>
</evidence>
<protein>
    <submittedName>
        <fullName evidence="1">Uncharacterized protein</fullName>
    </submittedName>
</protein>
<gene>
    <name evidence="1" type="ORF">NQ176_g956</name>
</gene>